<keyword evidence="7 8" id="KW-0539">Nucleus</keyword>
<keyword evidence="4" id="KW-0805">Transcription regulation</keyword>
<dbReference type="GeneID" id="101503458"/>
<dbReference type="eggNOG" id="ENOG502QSI8">
    <property type="taxonomic scope" value="Eukaryota"/>
</dbReference>
<evidence type="ECO:0000256" key="4">
    <source>
        <dbReference type="ARBA" id="ARBA00023015"/>
    </source>
</evidence>
<accession>A0A1S2XJ13</accession>
<organism evidence="11 12">
    <name type="scientific">Cicer arietinum</name>
    <name type="common">Chickpea</name>
    <name type="synonym">Garbanzo</name>
    <dbReference type="NCBI Taxonomy" id="3827"/>
    <lineage>
        <taxon>Eukaryota</taxon>
        <taxon>Viridiplantae</taxon>
        <taxon>Streptophyta</taxon>
        <taxon>Embryophyta</taxon>
        <taxon>Tracheophyta</taxon>
        <taxon>Spermatophyta</taxon>
        <taxon>Magnoliopsida</taxon>
        <taxon>eudicotyledons</taxon>
        <taxon>Gunneridae</taxon>
        <taxon>Pentapetalae</taxon>
        <taxon>rosids</taxon>
        <taxon>fabids</taxon>
        <taxon>Fabales</taxon>
        <taxon>Fabaceae</taxon>
        <taxon>Papilionoideae</taxon>
        <taxon>50 kb inversion clade</taxon>
        <taxon>NPAAA clade</taxon>
        <taxon>Hologalegina</taxon>
        <taxon>IRL clade</taxon>
        <taxon>Cicereae</taxon>
        <taxon>Cicer</taxon>
    </lineage>
</organism>
<evidence type="ECO:0000256" key="8">
    <source>
        <dbReference type="PROSITE-ProRule" id="PRU00071"/>
    </source>
</evidence>
<dbReference type="Proteomes" id="UP000087171">
    <property type="component" value="Chromosome Ca2"/>
</dbReference>
<dbReference type="OrthoDB" id="1927254at2759"/>
<evidence type="ECO:0000256" key="9">
    <source>
        <dbReference type="SAM" id="MobiDB-lite"/>
    </source>
</evidence>
<protein>
    <submittedName>
        <fullName evidence="12">Cyclic dof factor 3-like</fullName>
    </submittedName>
</protein>
<keyword evidence="2 8" id="KW-0863">Zinc-finger</keyword>
<feature type="region of interest" description="Disordered" evidence="9">
    <location>
        <begin position="297"/>
        <end position="317"/>
    </location>
</feature>
<evidence type="ECO:0000256" key="3">
    <source>
        <dbReference type="ARBA" id="ARBA00022833"/>
    </source>
</evidence>
<dbReference type="PROSITE" id="PS01361">
    <property type="entry name" value="ZF_DOF_1"/>
    <property type="match status" value="1"/>
</dbReference>
<dbReference type="PANTHER" id="PTHR31089">
    <property type="entry name" value="CYCLIC DOF FACTOR 2"/>
    <property type="match status" value="1"/>
</dbReference>
<dbReference type="RefSeq" id="XP_004490083.1">
    <property type="nucleotide sequence ID" value="XM_004490026.3"/>
</dbReference>
<name>A0A1S2XJ13_CICAR</name>
<sequence>MKLFGRTISLTCNTDVSTNDSSSFPREDFSHHSPYSSSSSPLEMNSSTEHQTKRHKEPSRKELTSDDEASQQTTEDSKSHTSSCLIENPRTPSSETETSQQNGEKSDMSQDKSLTKPDKIQPCPRCSSNDTKFCYYNNYNVKQPRHFCKNCQRYWTAGGIMRNMPVGAGRRKNKISHFSSADSNYRQVIPQSTAVLTFGSDSNMSSTLHEEKVNKCYQNFPPQFPFQNHPWNPSMIPHAAFYQQSYPVSFYPNIAYYGGFLPQSWSVQSISTQSCEPNSPTSGKHSRDGEILFHSNSKKEKLGSESNNNSNSVLIPKTLRIDEPDEAAKSSSTWSKLGIKAFASKGGDKNHVVETSSILQANPAALSRSLVFHERI</sequence>
<gene>
    <name evidence="12" type="primary">LOC101503458</name>
</gene>
<dbReference type="GO" id="GO:0005634">
    <property type="term" value="C:nucleus"/>
    <property type="evidence" value="ECO:0007669"/>
    <property type="project" value="UniProtKB-SubCell"/>
</dbReference>
<feature type="domain" description="Dof-type" evidence="10">
    <location>
        <begin position="121"/>
        <end position="175"/>
    </location>
</feature>
<dbReference type="GO" id="GO:0008270">
    <property type="term" value="F:zinc ion binding"/>
    <property type="evidence" value="ECO:0007669"/>
    <property type="project" value="UniProtKB-KW"/>
</dbReference>
<feature type="compositionally biased region" description="Polar residues" evidence="9">
    <location>
        <begin position="70"/>
        <end position="103"/>
    </location>
</feature>
<dbReference type="PANTHER" id="PTHR31089:SF75">
    <property type="entry name" value="CYCLIC DOF FACTOR 2"/>
    <property type="match status" value="1"/>
</dbReference>
<evidence type="ECO:0000256" key="2">
    <source>
        <dbReference type="ARBA" id="ARBA00022771"/>
    </source>
</evidence>
<keyword evidence="11" id="KW-1185">Reference proteome</keyword>
<keyword evidence="6" id="KW-0804">Transcription</keyword>
<reference evidence="12" key="2">
    <citation type="submission" date="2025-08" db="UniProtKB">
        <authorList>
            <consortium name="RefSeq"/>
        </authorList>
    </citation>
    <scope>IDENTIFICATION</scope>
    <source>
        <tissue evidence="12">Etiolated seedlings</tissue>
    </source>
</reference>
<evidence type="ECO:0000256" key="6">
    <source>
        <dbReference type="ARBA" id="ARBA00023163"/>
    </source>
</evidence>
<dbReference type="GO" id="GO:0003700">
    <property type="term" value="F:DNA-binding transcription factor activity"/>
    <property type="evidence" value="ECO:0007669"/>
    <property type="project" value="InterPro"/>
</dbReference>
<feature type="region of interest" description="Disordered" evidence="9">
    <location>
        <begin position="1"/>
        <end position="122"/>
    </location>
</feature>
<dbReference type="PaxDb" id="3827-XP_004490083.1"/>
<evidence type="ECO:0000313" key="12">
    <source>
        <dbReference type="RefSeq" id="XP_004490083.1"/>
    </source>
</evidence>
<feature type="compositionally biased region" description="Polar residues" evidence="9">
    <location>
        <begin position="304"/>
        <end position="313"/>
    </location>
</feature>
<keyword evidence="5 8" id="KW-0238">DNA-binding</keyword>
<evidence type="ECO:0000313" key="11">
    <source>
        <dbReference type="Proteomes" id="UP000087171"/>
    </source>
</evidence>
<keyword evidence="3" id="KW-0862">Zinc</keyword>
<evidence type="ECO:0000256" key="7">
    <source>
        <dbReference type="ARBA" id="ARBA00023242"/>
    </source>
</evidence>
<dbReference type="InterPro" id="IPR045174">
    <property type="entry name" value="Dof"/>
</dbReference>
<feature type="compositionally biased region" description="Polar residues" evidence="9">
    <location>
        <begin position="8"/>
        <end position="24"/>
    </location>
</feature>
<feature type="compositionally biased region" description="Basic and acidic residues" evidence="9">
    <location>
        <begin position="104"/>
        <end position="119"/>
    </location>
</feature>
<reference evidence="11" key="1">
    <citation type="journal article" date="2013" name="Nat. Biotechnol.">
        <title>Draft genome sequence of chickpea (Cicer arietinum) provides a resource for trait improvement.</title>
        <authorList>
            <person name="Varshney R.K."/>
            <person name="Song C."/>
            <person name="Saxena R.K."/>
            <person name="Azam S."/>
            <person name="Yu S."/>
            <person name="Sharpe A.G."/>
            <person name="Cannon S."/>
            <person name="Baek J."/>
            <person name="Rosen B.D."/>
            <person name="Tar'an B."/>
            <person name="Millan T."/>
            <person name="Zhang X."/>
            <person name="Ramsay L.D."/>
            <person name="Iwata A."/>
            <person name="Wang Y."/>
            <person name="Nelson W."/>
            <person name="Farmer A.D."/>
            <person name="Gaur P.M."/>
            <person name="Soderlund C."/>
            <person name="Penmetsa R.V."/>
            <person name="Xu C."/>
            <person name="Bharti A.K."/>
            <person name="He W."/>
            <person name="Winter P."/>
            <person name="Zhao S."/>
            <person name="Hane J.K."/>
            <person name="Carrasquilla-Garcia N."/>
            <person name="Condie J.A."/>
            <person name="Upadhyaya H.D."/>
            <person name="Luo M.C."/>
            <person name="Thudi M."/>
            <person name="Gowda C.L."/>
            <person name="Singh N.P."/>
            <person name="Lichtenzveig J."/>
            <person name="Gali K.K."/>
            <person name="Rubio J."/>
            <person name="Nadarajan N."/>
            <person name="Dolezel J."/>
            <person name="Bansal K.C."/>
            <person name="Xu X."/>
            <person name="Edwards D."/>
            <person name="Zhang G."/>
            <person name="Kahl G."/>
            <person name="Gil J."/>
            <person name="Singh K.B."/>
            <person name="Datta S.K."/>
            <person name="Jackson S.A."/>
            <person name="Wang J."/>
            <person name="Cook D.R."/>
        </authorList>
    </citation>
    <scope>NUCLEOTIDE SEQUENCE [LARGE SCALE GENOMIC DNA]</scope>
    <source>
        <strain evidence="11">cv. CDC Frontier</strain>
    </source>
</reference>
<feature type="compositionally biased region" description="Low complexity" evidence="9">
    <location>
        <begin position="32"/>
        <end position="41"/>
    </location>
</feature>
<dbReference type="InterPro" id="IPR003851">
    <property type="entry name" value="Znf_Dof"/>
</dbReference>
<dbReference type="KEGG" id="cam:101503458"/>
<dbReference type="STRING" id="3827.A0A1S2XJ13"/>
<dbReference type="Pfam" id="PF02701">
    <property type="entry name" value="Zn_ribbon_Dof"/>
    <property type="match status" value="1"/>
</dbReference>
<dbReference type="GO" id="GO:0003677">
    <property type="term" value="F:DNA binding"/>
    <property type="evidence" value="ECO:0007669"/>
    <property type="project" value="UniProtKB-UniRule"/>
</dbReference>
<evidence type="ECO:0000259" key="10">
    <source>
        <dbReference type="PROSITE" id="PS50884"/>
    </source>
</evidence>
<dbReference type="PROSITE" id="PS50884">
    <property type="entry name" value="ZF_DOF_2"/>
    <property type="match status" value="1"/>
</dbReference>
<dbReference type="AlphaFoldDB" id="A0A1S2XJ13"/>
<evidence type="ECO:0000256" key="5">
    <source>
        <dbReference type="ARBA" id="ARBA00023125"/>
    </source>
</evidence>
<proteinExistence type="predicted"/>
<evidence type="ECO:0000256" key="1">
    <source>
        <dbReference type="ARBA" id="ARBA00022723"/>
    </source>
</evidence>
<comment type="subcellular location">
    <subcellularLocation>
        <location evidence="8">Nucleus</location>
    </subcellularLocation>
</comment>
<keyword evidence="1" id="KW-0479">Metal-binding</keyword>